<evidence type="ECO:0000256" key="7">
    <source>
        <dbReference type="ARBA" id="ARBA00022840"/>
    </source>
</evidence>
<dbReference type="PANTHER" id="PTHR19306">
    <property type="entry name" value="STRUCTURAL MAINTENANCE OF CHROMOSOMES 5,6 SMC5, SMC6"/>
    <property type="match status" value="1"/>
</dbReference>
<dbReference type="FunFam" id="3.40.50.300:FF:003232">
    <property type="entry name" value="Structural maintenance of chromosomes 6, gene 1"/>
    <property type="match status" value="1"/>
</dbReference>
<evidence type="ECO:0000256" key="11">
    <source>
        <dbReference type="ARBA" id="ARBA00023204"/>
    </source>
</evidence>
<evidence type="ECO:0000256" key="4">
    <source>
        <dbReference type="ARBA" id="ARBA00022454"/>
    </source>
</evidence>
<dbReference type="GO" id="GO:0030915">
    <property type="term" value="C:Smc5-Smc6 complex"/>
    <property type="evidence" value="ECO:0007669"/>
    <property type="project" value="TreeGrafter"/>
</dbReference>
<dbReference type="Ensembl" id="ENSTRUT00000038338.3">
    <property type="protein sequence ID" value="ENSTRUP00000038201.3"/>
    <property type="gene ID" value="ENSTRUG00000014945.3"/>
</dbReference>
<comment type="function">
    <text evidence="13">Core component of the SMC5-SMC6 complex, a complex involved in repair of DNA double-strand breaks by homologous recombination. The complex may promote sister chromatid homologous recombination by recruiting the SMC1-SMC3 cohesin complex to double-strand breaks. The complex is required for telomere maintenance via recombination and mediates sumoylation of shelterin complex (telosome) components.</text>
</comment>
<dbReference type="GO" id="GO:0016887">
    <property type="term" value="F:ATP hydrolysis activity"/>
    <property type="evidence" value="ECO:0007669"/>
    <property type="project" value="InterPro"/>
</dbReference>
<evidence type="ECO:0000256" key="9">
    <source>
        <dbReference type="ARBA" id="ARBA00023054"/>
    </source>
</evidence>
<keyword evidence="8" id="KW-0779">Telomere</keyword>
<dbReference type="SUPFAM" id="SSF52540">
    <property type="entry name" value="P-loop containing nucleoside triphosphate hydrolases"/>
    <property type="match status" value="2"/>
</dbReference>
<dbReference type="FunFam" id="3.40.50.300:FF:000959">
    <property type="entry name" value="structural maintenance of chromosomes protein 6"/>
    <property type="match status" value="1"/>
</dbReference>
<evidence type="ECO:0000256" key="15">
    <source>
        <dbReference type="ARBA" id="ARBA00069480"/>
    </source>
</evidence>
<name>H2UMN0_TAKRU</name>
<dbReference type="Gene3D" id="3.40.50.300">
    <property type="entry name" value="P-loop containing nucleotide triphosphate hydrolases"/>
    <property type="match status" value="2"/>
</dbReference>
<keyword evidence="5" id="KW-0547">Nucleotide-binding</keyword>
<feature type="coiled-coil region" evidence="16">
    <location>
        <begin position="608"/>
        <end position="712"/>
    </location>
</feature>
<evidence type="ECO:0000256" key="17">
    <source>
        <dbReference type="SAM" id="MobiDB-lite"/>
    </source>
</evidence>
<comment type="subcellular location">
    <subcellularLocation>
        <location evidence="2">Chromosome</location>
        <location evidence="2">Telomere</location>
    </subcellularLocation>
    <subcellularLocation>
        <location evidence="1">Nucleus</location>
    </subcellularLocation>
</comment>
<dbReference type="PANTHER" id="PTHR19306:SF7">
    <property type="entry name" value="SI:DKEY-119F1.1"/>
    <property type="match status" value="1"/>
</dbReference>
<feature type="compositionally biased region" description="Acidic residues" evidence="17">
    <location>
        <begin position="21"/>
        <end position="34"/>
    </location>
</feature>
<dbReference type="InterPro" id="IPR038729">
    <property type="entry name" value="Rad50/SbcC_AAA"/>
</dbReference>
<dbReference type="Proteomes" id="UP000005226">
    <property type="component" value="Chromosome 16"/>
</dbReference>
<dbReference type="GO" id="GO:0000781">
    <property type="term" value="C:chromosome, telomeric region"/>
    <property type="evidence" value="ECO:0007669"/>
    <property type="project" value="UniProtKB-SubCell"/>
</dbReference>
<evidence type="ECO:0000256" key="2">
    <source>
        <dbReference type="ARBA" id="ARBA00004574"/>
    </source>
</evidence>
<dbReference type="GO" id="GO:0005634">
    <property type="term" value="C:nucleus"/>
    <property type="evidence" value="ECO:0007669"/>
    <property type="project" value="UniProtKB-SubCell"/>
</dbReference>
<gene>
    <name evidence="19" type="primary">smc6</name>
</gene>
<dbReference type="GeneTree" id="ENSGT00550000074816"/>
<evidence type="ECO:0000256" key="1">
    <source>
        <dbReference type="ARBA" id="ARBA00004123"/>
    </source>
</evidence>
<evidence type="ECO:0000256" key="10">
    <source>
        <dbReference type="ARBA" id="ARBA00023172"/>
    </source>
</evidence>
<dbReference type="GO" id="GO:0000724">
    <property type="term" value="P:double-strand break repair via homologous recombination"/>
    <property type="evidence" value="ECO:0007669"/>
    <property type="project" value="TreeGrafter"/>
</dbReference>
<accession>H2UMN0</accession>
<dbReference type="GO" id="GO:0003697">
    <property type="term" value="F:single-stranded DNA binding"/>
    <property type="evidence" value="ECO:0007669"/>
    <property type="project" value="TreeGrafter"/>
</dbReference>
<keyword evidence="6" id="KW-0227">DNA damage</keyword>
<protein>
    <recommendedName>
        <fullName evidence="15">Structural maintenance of chromosomes protein 6</fullName>
    </recommendedName>
</protein>
<keyword evidence="9 16" id="KW-0175">Coiled coil</keyword>
<reference evidence="19 20" key="1">
    <citation type="journal article" date="2011" name="Genome Biol. Evol.">
        <title>Integration of the genetic map and genome assembly of fugu facilitates insights into distinct features of genome evolution in teleosts and mammals.</title>
        <authorList>
            <person name="Kai W."/>
            <person name="Kikuchi K."/>
            <person name="Tohari S."/>
            <person name="Chew A.K."/>
            <person name="Tay A."/>
            <person name="Fujiwara A."/>
            <person name="Hosoya S."/>
            <person name="Suetake H."/>
            <person name="Naruse K."/>
            <person name="Brenner S."/>
            <person name="Suzuki Y."/>
            <person name="Venkatesh B."/>
        </authorList>
    </citation>
    <scope>NUCLEOTIDE SEQUENCE [LARGE SCALE GENOMIC DNA]</scope>
</reference>
<evidence type="ECO:0000256" key="8">
    <source>
        <dbReference type="ARBA" id="ARBA00022895"/>
    </source>
</evidence>
<evidence type="ECO:0000256" key="14">
    <source>
        <dbReference type="ARBA" id="ARBA00064605"/>
    </source>
</evidence>
<comment type="subunit">
    <text evidence="14">Forms a heterodimer with smc5. Component of the SMC5-SMC6 complex which consists at least of smc5, smc6, nsmce2, nsmce1 and nsmce4a.</text>
</comment>
<feature type="domain" description="Rad50/SbcC-type AAA" evidence="18">
    <location>
        <begin position="55"/>
        <end position="262"/>
    </location>
</feature>
<keyword evidence="10" id="KW-0233">DNA recombination</keyword>
<evidence type="ECO:0000259" key="18">
    <source>
        <dbReference type="Pfam" id="PF13476"/>
    </source>
</evidence>
<feature type="region of interest" description="Disordered" evidence="17">
    <location>
        <begin position="1"/>
        <end position="34"/>
    </location>
</feature>
<keyword evidence="7" id="KW-0067">ATP-binding</keyword>
<dbReference type="OMA" id="MCHDHFY"/>
<evidence type="ECO:0000256" key="6">
    <source>
        <dbReference type="ARBA" id="ARBA00022763"/>
    </source>
</evidence>
<keyword evidence="11" id="KW-0234">DNA repair</keyword>
<evidence type="ECO:0000313" key="19">
    <source>
        <dbReference type="Ensembl" id="ENSTRUP00000038201.3"/>
    </source>
</evidence>
<evidence type="ECO:0000313" key="20">
    <source>
        <dbReference type="Proteomes" id="UP000005226"/>
    </source>
</evidence>
<dbReference type="Pfam" id="PF13476">
    <property type="entry name" value="AAA_23"/>
    <property type="match status" value="1"/>
</dbReference>
<keyword evidence="12" id="KW-0539">Nucleus</keyword>
<keyword evidence="20" id="KW-1185">Reference proteome</keyword>
<feature type="compositionally biased region" description="Basic and acidic residues" evidence="17">
    <location>
        <begin position="8"/>
        <end position="20"/>
    </location>
</feature>
<feature type="coiled-coil region" evidence="16">
    <location>
        <begin position="242"/>
        <end position="269"/>
    </location>
</feature>
<dbReference type="GO" id="GO:0003684">
    <property type="term" value="F:damaged DNA binding"/>
    <property type="evidence" value="ECO:0007669"/>
    <property type="project" value="TreeGrafter"/>
</dbReference>
<evidence type="ECO:0000256" key="16">
    <source>
        <dbReference type="SAM" id="Coils"/>
    </source>
</evidence>
<organism evidence="19 20">
    <name type="scientific">Takifugu rubripes</name>
    <name type="common">Japanese pufferfish</name>
    <name type="synonym">Fugu rubripes</name>
    <dbReference type="NCBI Taxonomy" id="31033"/>
    <lineage>
        <taxon>Eukaryota</taxon>
        <taxon>Metazoa</taxon>
        <taxon>Chordata</taxon>
        <taxon>Craniata</taxon>
        <taxon>Vertebrata</taxon>
        <taxon>Euteleostomi</taxon>
        <taxon>Actinopterygii</taxon>
        <taxon>Neopterygii</taxon>
        <taxon>Teleostei</taxon>
        <taxon>Neoteleostei</taxon>
        <taxon>Acanthomorphata</taxon>
        <taxon>Eupercaria</taxon>
        <taxon>Tetraodontiformes</taxon>
        <taxon>Tetradontoidea</taxon>
        <taxon>Tetraodontidae</taxon>
        <taxon>Takifugu</taxon>
    </lineage>
</organism>
<evidence type="ECO:0000256" key="3">
    <source>
        <dbReference type="ARBA" id="ARBA00006793"/>
    </source>
</evidence>
<sequence length="947" mass="108499">MSKRKSISTHDKSTKRARPVEEEEDSEDADDRDQDVERLCPQVVVIDIDVGIVKSITLNNFMCHANLGPFAFGSNVNFIVGKNGSGKSAILTGLIVALGGNAQATNRGSSLKGFVKEGESFAVVSITLNNIGKDAYKPEVYGQAIVIDQKITREGIRTYKLKSQSGHIISTKKEDLVTILDYYNIQVNNPVTILTQEMSKYFLHSKGGAEKYKFFMKATQLEQMKDDFVHIKSTKSVTVDKVEQHSECLKDLKRDYLEKEDRYKSLASVNEMYTKLEELKKQMAWALVGEVEKEFEPMKEKLESDRCATNKFNEKVDEWKVSLSLAIFLEGLQKSIDANRRQLQSMESSRSNRLQRFGDQMPALLAAIDEAHKKGQFKHRPRGPLGKPCLKDPELALSIEICLKNLVQAFTCDNYDDERVLKSLMTKVLQHGRRPAIITSRFFPKVHDTHRRAVNHPDYPSVLQALEIEDPVVANCLIDQRAIECILLIKNRTEARRVMQGRNPPQNCTSAFSVEGDQIFTNRSYTADQTRANFLSKDVEEGIRSMETQKVQAAHIQQQIRSTDKNISENQDLLRRTQTEQKTTEVRHSQKCLSRHSAVNALSQEEDLQEIIAKISSKRAEYDEARAQMAELKSAFENAEQEYKQHKQLINTAAEEADVKKEELSKTDQEVMKCKHHEKHYEERRNAHLCSIKTLENNVASKEKELQESIAKAKEICPEQLVVRRTARSLDVEITRLKVKIATQREHQGDREEIVREYHEALESYANKAQQIKNLNNFIKCLDRVMDQRLYAYTVLRRFLSARCKYYFDSMLAQRGFTGNMTFDHKNETLSISVQPGQGNKADLNDMRCLSGGERSFSTVCFVLSLWPITEAPFRCLDEFDVYMDMVNRRISIDMMLKVADSQKNRQFIFLTPQSMSSLPECRRIHIVQLNDPVRGQTQMEQEEEGP</sequence>
<evidence type="ECO:0000256" key="5">
    <source>
        <dbReference type="ARBA" id="ARBA00022741"/>
    </source>
</evidence>
<evidence type="ECO:0000256" key="12">
    <source>
        <dbReference type="ARBA" id="ARBA00023242"/>
    </source>
</evidence>
<reference evidence="19" key="2">
    <citation type="submission" date="2025-08" db="UniProtKB">
        <authorList>
            <consortium name="Ensembl"/>
        </authorList>
    </citation>
    <scope>IDENTIFICATION</scope>
</reference>
<dbReference type="InParanoid" id="H2UMN0"/>
<dbReference type="GO" id="GO:0005524">
    <property type="term" value="F:ATP binding"/>
    <property type="evidence" value="ECO:0007669"/>
    <property type="project" value="UniProtKB-KW"/>
</dbReference>
<evidence type="ECO:0000256" key="13">
    <source>
        <dbReference type="ARBA" id="ARBA00053909"/>
    </source>
</evidence>
<dbReference type="GO" id="GO:0035861">
    <property type="term" value="C:site of double-strand break"/>
    <property type="evidence" value="ECO:0007669"/>
    <property type="project" value="TreeGrafter"/>
</dbReference>
<dbReference type="HOGENOM" id="CLU_009063_0_1_1"/>
<comment type="similarity">
    <text evidence="3">Belongs to the SMC family. SMC6 subfamily.</text>
</comment>
<proteinExistence type="inferred from homology"/>
<reference evidence="19" key="3">
    <citation type="submission" date="2025-09" db="UniProtKB">
        <authorList>
            <consortium name="Ensembl"/>
        </authorList>
    </citation>
    <scope>IDENTIFICATION</scope>
</reference>
<keyword evidence="4" id="KW-0158">Chromosome</keyword>
<dbReference type="InterPro" id="IPR027417">
    <property type="entry name" value="P-loop_NTPase"/>
</dbReference>
<dbReference type="AlphaFoldDB" id="H2UMN0"/>